<evidence type="ECO:0000313" key="2">
    <source>
        <dbReference type="EMBL" id="TKW57724.1"/>
    </source>
</evidence>
<dbReference type="Proteomes" id="UP000310108">
    <property type="component" value="Unassembled WGS sequence"/>
</dbReference>
<feature type="chain" id="PRO_5020669245" evidence="1">
    <location>
        <begin position="30"/>
        <end position="366"/>
    </location>
</feature>
<evidence type="ECO:0000256" key="1">
    <source>
        <dbReference type="SAM" id="SignalP"/>
    </source>
</evidence>
<evidence type="ECO:0000313" key="3">
    <source>
        <dbReference type="Proteomes" id="UP000310108"/>
    </source>
</evidence>
<protein>
    <submittedName>
        <fullName evidence="2">Uncharacterized protein</fullName>
    </submittedName>
</protein>
<dbReference type="AlphaFoldDB" id="A0A4U6XPN9"/>
<comment type="caution">
    <text evidence="2">The sequence shown here is derived from an EMBL/GenBank/DDBJ whole genome shotgun (WGS) entry which is preliminary data.</text>
</comment>
<proteinExistence type="predicted"/>
<keyword evidence="3" id="KW-1185">Reference proteome</keyword>
<gene>
    <name evidence="2" type="ORF">CTA1_11521</name>
</gene>
<name>A0A4U6XPN9_9PEZI</name>
<feature type="signal peptide" evidence="1">
    <location>
        <begin position="1"/>
        <end position="29"/>
    </location>
</feature>
<keyword evidence="1" id="KW-0732">Signal</keyword>
<accession>A0A4U6XPN9</accession>
<sequence length="366" mass="41942">MVGMRRLLSVQLLLSTTWLFAVLLVPVKGQTNHLSKAQIEIVDHDSLVPLRSTLFQHEKLTFGQFLARIQGMKPSTNSVMAQFLQFSALKAPCSDPGGVTPTIDQVAQQLMGLGLNTLLDVTELLEILYEKPTFALFYHATDAYVSPYSKYIKMVDDRFRHYRPAFLDATEEPQPQHVTIWEKNLKLGKDILWRIVKLQEEDRMTHLYTQMQQDADDELLRGLSIPENLIEKYYSTGLALSSTGFYKPSMVQGGKPYPHLNIFKTMENAWNDAKTRRTLFEKGFTSAADLSTWAENLGDYKKIEPQPPYQWSVLNMVQFNHPVAGRHVLADLVQCELLLMLLLEETLFAEQLLPAVRNVDFCRQFR</sequence>
<organism evidence="2 3">
    <name type="scientific">Colletotrichum tanaceti</name>
    <dbReference type="NCBI Taxonomy" id="1306861"/>
    <lineage>
        <taxon>Eukaryota</taxon>
        <taxon>Fungi</taxon>
        <taxon>Dikarya</taxon>
        <taxon>Ascomycota</taxon>
        <taxon>Pezizomycotina</taxon>
        <taxon>Sordariomycetes</taxon>
        <taxon>Hypocreomycetidae</taxon>
        <taxon>Glomerellales</taxon>
        <taxon>Glomerellaceae</taxon>
        <taxon>Colletotrichum</taxon>
        <taxon>Colletotrichum destructivum species complex</taxon>
    </lineage>
</organism>
<reference evidence="2 3" key="1">
    <citation type="journal article" date="2019" name="PLoS ONE">
        <title>Comparative genome analysis indicates high evolutionary potential of pathogenicity genes in Colletotrichum tanaceti.</title>
        <authorList>
            <person name="Lelwala R.V."/>
            <person name="Korhonen P.K."/>
            <person name="Young N.D."/>
            <person name="Scott J.B."/>
            <person name="Ades P.A."/>
            <person name="Gasser R.B."/>
            <person name="Taylor P.W.J."/>
        </authorList>
    </citation>
    <scope>NUCLEOTIDE SEQUENCE [LARGE SCALE GENOMIC DNA]</scope>
    <source>
        <strain evidence="2">BRIP57314</strain>
    </source>
</reference>
<dbReference type="EMBL" id="PJEX01000037">
    <property type="protein sequence ID" value="TKW57724.1"/>
    <property type="molecule type" value="Genomic_DNA"/>
</dbReference>